<evidence type="ECO:0000259" key="3">
    <source>
        <dbReference type="Pfam" id="PF00464"/>
    </source>
</evidence>
<dbReference type="Gene3D" id="3.90.1150.10">
    <property type="entry name" value="Aspartate Aminotransferase, domain 1"/>
    <property type="match status" value="2"/>
</dbReference>
<dbReference type="InterPro" id="IPR039429">
    <property type="entry name" value="SHMT-like_dom"/>
</dbReference>
<dbReference type="InterPro" id="IPR015421">
    <property type="entry name" value="PyrdxlP-dep_Trfase_major"/>
</dbReference>
<evidence type="ECO:0000256" key="2">
    <source>
        <dbReference type="ARBA" id="ARBA00022898"/>
    </source>
</evidence>
<keyword evidence="2" id="KW-0663">Pyridoxal phosphate</keyword>
<dbReference type="EMBL" id="OZ037950">
    <property type="protein sequence ID" value="CAL1713233.1"/>
    <property type="molecule type" value="Genomic_DNA"/>
</dbReference>
<dbReference type="Proteomes" id="UP001497453">
    <property type="component" value="Chromosome 7"/>
</dbReference>
<dbReference type="PANTHER" id="PTHR11680:SF35">
    <property type="entry name" value="SERINE HYDROXYMETHYLTRANSFERASE 1"/>
    <property type="match status" value="1"/>
</dbReference>
<dbReference type="Pfam" id="PF00464">
    <property type="entry name" value="SHMT"/>
    <property type="match status" value="1"/>
</dbReference>
<protein>
    <recommendedName>
        <fullName evidence="3">Serine hydroxymethyltransferase-like domain-containing protein</fullName>
    </recommendedName>
</protein>
<dbReference type="SUPFAM" id="SSF53383">
    <property type="entry name" value="PLP-dependent transferases"/>
    <property type="match status" value="1"/>
</dbReference>
<keyword evidence="5" id="KW-1185">Reference proteome</keyword>
<dbReference type="PANTHER" id="PTHR11680">
    <property type="entry name" value="SERINE HYDROXYMETHYLTRANSFERASE"/>
    <property type="match status" value="1"/>
</dbReference>
<reference evidence="5" key="1">
    <citation type="submission" date="2024-04" db="EMBL/GenBank/DDBJ databases">
        <authorList>
            <person name="Shaw F."/>
            <person name="Minotto A."/>
        </authorList>
    </citation>
    <scope>NUCLEOTIDE SEQUENCE [LARGE SCALE GENOMIC DNA]</scope>
</reference>
<feature type="domain" description="Serine hydroxymethyltransferase-like" evidence="3">
    <location>
        <begin position="278"/>
        <end position="387"/>
    </location>
</feature>
<evidence type="ECO:0000313" key="5">
    <source>
        <dbReference type="Proteomes" id="UP001497453"/>
    </source>
</evidence>
<dbReference type="Gene3D" id="3.40.50.1820">
    <property type="entry name" value="alpha/beta hydrolase"/>
    <property type="match status" value="1"/>
</dbReference>
<organism evidence="4 5">
    <name type="scientific">Somion occarium</name>
    <dbReference type="NCBI Taxonomy" id="3059160"/>
    <lineage>
        <taxon>Eukaryota</taxon>
        <taxon>Fungi</taxon>
        <taxon>Dikarya</taxon>
        <taxon>Basidiomycota</taxon>
        <taxon>Agaricomycotina</taxon>
        <taxon>Agaricomycetes</taxon>
        <taxon>Polyporales</taxon>
        <taxon>Cerrenaceae</taxon>
        <taxon>Somion</taxon>
    </lineage>
</organism>
<evidence type="ECO:0000256" key="1">
    <source>
        <dbReference type="ARBA" id="ARBA00001933"/>
    </source>
</evidence>
<dbReference type="InterPro" id="IPR015422">
    <property type="entry name" value="PyrdxlP-dep_Trfase_small"/>
</dbReference>
<evidence type="ECO:0000313" key="4">
    <source>
        <dbReference type="EMBL" id="CAL1713233.1"/>
    </source>
</evidence>
<proteinExistence type="predicted"/>
<accession>A0ABP1E1U5</accession>
<sequence length="523" mass="57572">MTLCYTTTKVVIQHPREKGVHLTGILEHLVTPPSPDRNLETGRERKLALIVHGVLGHKDYLYQKRLARRLPFHSFRFDFRGNHESSGESGSIWTDVADLQLVYDYVTRKLGYAIDLIVAHSRGAITSFIWMCTSADAVNVGGFINVSGRCRMKKLYDIMDDEQRAMLANQGFYYMNGIVAGKETWRRFQWGVNVQPYSGSTANFAALTALLHPQDRLMGLGLPDGGHLVHGYYTAKKKMTASSIYFQSLPYGIDPATQLIDHNGIKSSAKIYKPRLIICDIAHIGGLVAAGEQANPFEYCDVVTTTSHETLRGPRAGLIFFKKTGEKAKDLEKRVNDAVFPACRGGPHNNAIAGIATALLQASQPTWKAYAKQVIANAKTLGEELVATSSRRRVLTTILSSGISGPSVSPVANSRSFATLLASQSTKTLFLVTLSLKSPVVSVSIVADFLHRAVQFALVLQKEAGSKLLKDFVRVATVEQEGKEGAQMVKQLGREVREFARRWPLPGVDVSTLQRPAGIEEDE</sequence>
<dbReference type="InterPro" id="IPR015424">
    <property type="entry name" value="PyrdxlP-dep_Trfase"/>
</dbReference>
<comment type="cofactor">
    <cofactor evidence="1">
        <name>pyridoxal 5'-phosphate</name>
        <dbReference type="ChEBI" id="CHEBI:597326"/>
    </cofactor>
</comment>
<dbReference type="SUPFAM" id="SSF53474">
    <property type="entry name" value="alpha/beta-Hydrolases"/>
    <property type="match status" value="1"/>
</dbReference>
<dbReference type="Gene3D" id="3.40.640.10">
    <property type="entry name" value="Type I PLP-dependent aspartate aminotransferase-like (Major domain)"/>
    <property type="match status" value="2"/>
</dbReference>
<name>A0ABP1E1U5_9APHY</name>
<dbReference type="InterPro" id="IPR049943">
    <property type="entry name" value="Ser_HO-MeTrfase-like"/>
</dbReference>
<dbReference type="InterPro" id="IPR029058">
    <property type="entry name" value="AB_hydrolase_fold"/>
</dbReference>
<gene>
    <name evidence="4" type="ORF">GFSPODELE1_LOCUS9207</name>
</gene>